<dbReference type="PROSITE" id="PS00836">
    <property type="entry name" value="ALADH_PNT_1"/>
    <property type="match status" value="1"/>
</dbReference>
<dbReference type="GO" id="GO:0005743">
    <property type="term" value="C:mitochondrial inner membrane"/>
    <property type="evidence" value="ECO:0007669"/>
    <property type="project" value="UniProtKB-SubCell"/>
</dbReference>
<dbReference type="Pfam" id="PF01262">
    <property type="entry name" value="AlaDh_PNT_C"/>
    <property type="match status" value="1"/>
</dbReference>
<dbReference type="Pfam" id="PF12769">
    <property type="entry name" value="PNTB_4TM"/>
    <property type="match status" value="1"/>
</dbReference>
<evidence type="ECO:0000256" key="14">
    <source>
        <dbReference type="ARBA" id="ARBA00022989"/>
    </source>
</evidence>
<evidence type="ECO:0000256" key="10">
    <source>
        <dbReference type="ARBA" id="ARBA00022792"/>
    </source>
</evidence>
<dbReference type="FunFam" id="3.40.50.1220:FF:000002">
    <property type="entry name" value="NAD(P) transhydrogenase subunit beta"/>
    <property type="match status" value="1"/>
</dbReference>
<dbReference type="Gene3D" id="3.40.50.720">
    <property type="entry name" value="NAD(P)-binding Rossmann-like Domain"/>
    <property type="match status" value="2"/>
</dbReference>
<keyword evidence="12" id="KW-0809">Transit peptide</keyword>
<feature type="transmembrane region" description="Helical" evidence="25">
    <location>
        <begin position="671"/>
        <end position="692"/>
    </location>
</feature>
<feature type="transmembrane region" description="Helical" evidence="25">
    <location>
        <begin position="698"/>
        <end position="719"/>
    </location>
</feature>
<proteinExistence type="inferred from homology"/>
<dbReference type="InterPro" id="IPR007886">
    <property type="entry name" value="AlaDH/PNT_N"/>
</dbReference>
<keyword evidence="18 25" id="KW-0472">Membrane</keyword>
<dbReference type="GO" id="GO:0016491">
    <property type="term" value="F:oxidoreductase activity"/>
    <property type="evidence" value="ECO:0007669"/>
    <property type="project" value="InterPro"/>
</dbReference>
<dbReference type="InterPro" id="IPR026255">
    <property type="entry name" value="NADP_transhyd_a"/>
</dbReference>
<keyword evidence="17" id="KW-0496">Mitochondrion</keyword>
<dbReference type="Proteomes" id="UP000239649">
    <property type="component" value="Unassembled WGS sequence"/>
</dbReference>
<feature type="compositionally biased region" description="Pro residues" evidence="24">
    <location>
        <begin position="464"/>
        <end position="473"/>
    </location>
</feature>
<feature type="compositionally biased region" description="Basic and acidic residues" evidence="24">
    <location>
        <begin position="475"/>
        <end position="485"/>
    </location>
</feature>
<keyword evidence="15" id="KW-0007">Acetylation</keyword>
<dbReference type="EC" id="7.1.1.1" evidence="5"/>
<keyword evidence="7" id="KW-0997">Cell inner membrane</keyword>
<comment type="function">
    <text evidence="20">The transhydrogenation between NADH and NADP is coupled to respiration and ATP hydrolysis and functions as a proton pump across the membrane. May play a role in reactive oxygen species (ROS) detoxification in the adrenal gland.</text>
</comment>
<comment type="similarity">
    <text evidence="3">In the N-terminal section; belongs to the AlaDH/PNT family.</text>
</comment>
<feature type="domain" description="Alanine dehydrogenase/pyridine nucleotide transhydrogenase NAD(H)-binding" evidence="26">
    <location>
        <begin position="239"/>
        <end position="403"/>
    </location>
</feature>
<comment type="similarity">
    <text evidence="21">In the C-terminal section; belongs to the PNT beta subunit family.</text>
</comment>
<dbReference type="InterPro" id="IPR007698">
    <property type="entry name" value="AlaDH/PNT_NAD(H)-bd"/>
</dbReference>
<evidence type="ECO:0000256" key="1">
    <source>
        <dbReference type="ARBA" id="ARBA00004292"/>
    </source>
</evidence>
<evidence type="ECO:0000256" key="8">
    <source>
        <dbReference type="ARBA" id="ARBA00022692"/>
    </source>
</evidence>
<evidence type="ECO:0000256" key="20">
    <source>
        <dbReference type="ARBA" id="ARBA00054910"/>
    </source>
</evidence>
<dbReference type="Gene3D" id="3.40.50.1220">
    <property type="entry name" value="TPP-binding domain"/>
    <property type="match status" value="1"/>
</dbReference>
<feature type="transmembrane region" description="Helical" evidence="25">
    <location>
        <begin position="765"/>
        <end position="791"/>
    </location>
</feature>
<dbReference type="GO" id="GO:0008750">
    <property type="term" value="F:proton-translocating NAD(P)+ transhydrogenase activity"/>
    <property type="evidence" value="ECO:0007669"/>
    <property type="project" value="UniProtKB-EC"/>
</dbReference>
<dbReference type="SMART" id="SM01003">
    <property type="entry name" value="AlaDh_PNT_N"/>
    <property type="match status" value="1"/>
</dbReference>
<sequence>MKAAPASYGTSSGSTMLTRTGFAGLRAVPAFLRTANPQQLTAAAAAARAPVSRRYASITAVAAPTPPSKSQPQQGASFASSAVAGIPYTELSVGVPREIFENERRVALSPQGVAALRKAGFKSVIVESGAGALANFSDEEYTAAGATIGSTKDAFGQDIVLKIRPPDAAKEVGLFKEGGRLVSFLYPAQNKELVDALAAKKMTVLGMDCIPRTISRAQTFDALSSMANIAGYRAVVEASQHFGRFFTGQITAAGRVPPAKVLVIGGGVAGLSAIGTAKNMGAIVRVFDTRAAVAEQAQSLGAEFLTVELEESGEGTGGYAKEMSPEFIAAEMKLFREQAEEVDIIITTALIPGKRAPLLITKEMVEAMKPGSVTVDLAAEQGGNIETTVPGQVVQHGAVTCIGYTDMPSRLPTQSSTLYSNNISKFLLSMGPFSGHKNEWMIDHEDGAVRGALVLENGELRWPAPPLPAPAAPPKKAEQGKAGKKELTPEEIYADTLKSAFTTTVGLSCIVGLGAVSPGPAFSSMMTKFGLASICGYQTVWGVTPALHSPLMSVTNAISGLTAVGGMVLAGGGLVPGNTAQGLAAAAMVASAVNIGGGFTITQRMLDMFKRPTDPPEYNQLYAIPGAAMLAVYAAGHFTGHAEMESLAYLGSGSLCIAAIACLANQQTARLGNALGLMGVGTGLAATLGAVTQTNGDPMVLAQVLGSLGLGGALGATIAKKIAITDLPQMVAGFHSLVGLAAVCASISSYMAADPAHLDGVHMTATFLGTLIGAITLTGSAMAFGKLHGVLNSAPLSLPGKNVINLGLAAGNAAAGTAFIASGAGDAATGIAALSATTGMAGVLGAHMTASIGGADMPVVITLLNSYSGYALCAEGFMLQNDLLTTVGALIGSSGAILSYIMCKAMNRSLANVILGGYGSGPKGPAAKIEGTHTKIDVPGAAEAISQAKKVLIVPGYGLAVANAQYAIADLVKGLKKKGIEVKFGIHPVAGRMPGQLNVLLAEAGVPYDVVEEMDEVNPEIDGFDLALVIGANDTVNSAALEDPNSVIAGMPVIEVWKAKQVIVMKRSMGVGYAGADNPVFYKPNTSMLLGDAKDMCDKLKTKIFEMMHI</sequence>
<keyword evidence="6" id="KW-1003">Cell membrane</keyword>
<evidence type="ECO:0000256" key="2">
    <source>
        <dbReference type="ARBA" id="ARBA00004429"/>
    </source>
</evidence>
<evidence type="ECO:0000256" key="9">
    <source>
        <dbReference type="ARBA" id="ARBA00022741"/>
    </source>
</evidence>
<feature type="transmembrane region" description="Helical" evidence="25">
    <location>
        <begin position="646"/>
        <end position="664"/>
    </location>
</feature>
<evidence type="ECO:0000256" key="25">
    <source>
        <dbReference type="SAM" id="Phobius"/>
    </source>
</evidence>
<evidence type="ECO:0000256" key="13">
    <source>
        <dbReference type="ARBA" id="ARBA00022967"/>
    </source>
</evidence>
<dbReference type="SUPFAM" id="SSF52283">
    <property type="entry name" value="Formate/glycerate dehydrogenase catalytic domain-like"/>
    <property type="match status" value="1"/>
</dbReference>
<organism evidence="28 29">
    <name type="scientific">Micractinium conductrix</name>
    <dbReference type="NCBI Taxonomy" id="554055"/>
    <lineage>
        <taxon>Eukaryota</taxon>
        <taxon>Viridiplantae</taxon>
        <taxon>Chlorophyta</taxon>
        <taxon>core chlorophytes</taxon>
        <taxon>Trebouxiophyceae</taxon>
        <taxon>Chlorellales</taxon>
        <taxon>Chlorellaceae</taxon>
        <taxon>Chlorella clade</taxon>
        <taxon>Micractinium</taxon>
    </lineage>
</organism>
<feature type="transmembrane region" description="Helical" evidence="25">
    <location>
        <begin position="858"/>
        <end position="877"/>
    </location>
</feature>
<dbReference type="FunFam" id="3.40.50.720:FF:000028">
    <property type="entry name" value="NAD(P) transhydrogenase subunit alpha"/>
    <property type="match status" value="1"/>
</dbReference>
<dbReference type="GO" id="GO:0006740">
    <property type="term" value="P:NADPH regeneration"/>
    <property type="evidence" value="ECO:0007669"/>
    <property type="project" value="TreeGrafter"/>
</dbReference>
<keyword evidence="16" id="KW-0520">NAD</keyword>
<dbReference type="InterPro" id="IPR008142">
    <property type="entry name" value="AlaDH/PNT_CS1"/>
</dbReference>
<evidence type="ECO:0000256" key="4">
    <source>
        <dbReference type="ARBA" id="ARBA00011738"/>
    </source>
</evidence>
<feature type="transmembrane region" description="Helical" evidence="25">
    <location>
        <begin position="883"/>
        <end position="903"/>
    </location>
</feature>
<dbReference type="InterPro" id="IPR024605">
    <property type="entry name" value="NADP_transhyd_a_C"/>
</dbReference>
<evidence type="ECO:0000256" key="19">
    <source>
        <dbReference type="ARBA" id="ARBA00048202"/>
    </source>
</evidence>
<keyword evidence="9" id="KW-0547">Nucleotide-binding</keyword>
<comment type="subunit">
    <text evidence="4">Homodimer.</text>
</comment>
<evidence type="ECO:0000256" key="12">
    <source>
        <dbReference type="ARBA" id="ARBA00022946"/>
    </source>
</evidence>
<keyword evidence="13" id="KW-1278">Translocase</keyword>
<evidence type="ECO:0000256" key="23">
    <source>
        <dbReference type="ARBA" id="ARBA00079255"/>
    </source>
</evidence>
<evidence type="ECO:0000256" key="22">
    <source>
        <dbReference type="ARBA" id="ARBA00074145"/>
    </source>
</evidence>
<dbReference type="STRING" id="554055.A0A2P6VQW3"/>
<evidence type="ECO:0000256" key="7">
    <source>
        <dbReference type="ARBA" id="ARBA00022519"/>
    </source>
</evidence>
<evidence type="ECO:0000256" key="11">
    <source>
        <dbReference type="ARBA" id="ARBA00022857"/>
    </source>
</evidence>
<feature type="domain" description="Alanine dehydrogenase/pyridine nucleotide transhydrogenase N-terminal" evidence="27">
    <location>
        <begin position="94"/>
        <end position="230"/>
    </location>
</feature>
<accession>A0A2P6VQW3</accession>
<evidence type="ECO:0000256" key="24">
    <source>
        <dbReference type="SAM" id="MobiDB-lite"/>
    </source>
</evidence>
<feature type="region of interest" description="Disordered" evidence="24">
    <location>
        <begin position="464"/>
        <end position="485"/>
    </location>
</feature>
<dbReference type="CDD" id="cd05304">
    <property type="entry name" value="Rubrum_tdh"/>
    <property type="match status" value="1"/>
</dbReference>
<evidence type="ECO:0000256" key="16">
    <source>
        <dbReference type="ARBA" id="ARBA00023027"/>
    </source>
</evidence>
<dbReference type="SMART" id="SM01002">
    <property type="entry name" value="AlaDh_PNT_C"/>
    <property type="match status" value="1"/>
</dbReference>
<gene>
    <name evidence="28" type="primary">g271</name>
    <name evidence="28" type="ORF">C2E20_0271</name>
</gene>
<evidence type="ECO:0000256" key="5">
    <source>
        <dbReference type="ARBA" id="ARBA00012943"/>
    </source>
</evidence>
<evidence type="ECO:0000256" key="3">
    <source>
        <dbReference type="ARBA" id="ARBA00005624"/>
    </source>
</evidence>
<name>A0A2P6VQW3_9CHLO</name>
<dbReference type="PANTHER" id="PTHR10160">
    <property type="entry name" value="NAD(P) TRANSHYDROGENASE"/>
    <property type="match status" value="1"/>
</dbReference>
<evidence type="ECO:0000259" key="26">
    <source>
        <dbReference type="SMART" id="SM01002"/>
    </source>
</evidence>
<dbReference type="NCBIfam" id="TIGR00561">
    <property type="entry name" value="pntA"/>
    <property type="match status" value="1"/>
</dbReference>
<evidence type="ECO:0000256" key="18">
    <source>
        <dbReference type="ARBA" id="ARBA00023136"/>
    </source>
</evidence>
<dbReference type="InterPro" id="IPR036291">
    <property type="entry name" value="NAD(P)-bd_dom_sf"/>
</dbReference>
<dbReference type="Pfam" id="PF05222">
    <property type="entry name" value="AlaDh_PNT_N"/>
    <property type="match status" value="1"/>
</dbReference>
<dbReference type="GO" id="GO:0050661">
    <property type="term" value="F:NADP binding"/>
    <property type="evidence" value="ECO:0007669"/>
    <property type="project" value="TreeGrafter"/>
</dbReference>
<feature type="transmembrane region" description="Helical" evidence="25">
    <location>
        <begin position="621"/>
        <end position="640"/>
    </location>
</feature>
<dbReference type="Pfam" id="PF02233">
    <property type="entry name" value="PNTB"/>
    <property type="match status" value="1"/>
</dbReference>
<dbReference type="SUPFAM" id="SSF52467">
    <property type="entry name" value="DHS-like NAD/FAD-binding domain"/>
    <property type="match status" value="1"/>
</dbReference>
<feature type="transmembrane region" description="Helical" evidence="25">
    <location>
        <begin position="827"/>
        <end position="846"/>
    </location>
</feature>
<evidence type="ECO:0000256" key="17">
    <source>
        <dbReference type="ARBA" id="ARBA00023128"/>
    </source>
</evidence>
<evidence type="ECO:0000313" key="29">
    <source>
        <dbReference type="Proteomes" id="UP000239649"/>
    </source>
</evidence>
<keyword evidence="11" id="KW-0521">NADP</keyword>
<dbReference type="AlphaFoldDB" id="A0A2P6VQW3"/>
<keyword evidence="29" id="KW-1185">Reference proteome</keyword>
<protein>
    <recommendedName>
        <fullName evidence="22">NAD(P) transhydrogenase, mitochondrial</fullName>
        <ecNumber evidence="5">7.1.1.1</ecNumber>
    </recommendedName>
    <alternativeName>
        <fullName evidence="23">Nicotinamide nucleotide transhydrogenase</fullName>
    </alternativeName>
</protein>
<dbReference type="EMBL" id="LHPF02000001">
    <property type="protein sequence ID" value="PSC76461.1"/>
    <property type="molecule type" value="Genomic_DNA"/>
</dbReference>
<evidence type="ECO:0000256" key="21">
    <source>
        <dbReference type="ARBA" id="ARBA00061558"/>
    </source>
</evidence>
<comment type="subcellular location">
    <subcellularLocation>
        <location evidence="2">Cell inner membrane</location>
        <topology evidence="2">Multi-pass membrane protein</topology>
    </subcellularLocation>
    <subcellularLocation>
        <location evidence="1">Mitochondrion inner membrane</location>
        <topology evidence="1">Multi-pass membrane protein</topology>
        <orientation evidence="1">Matrix side</orientation>
    </subcellularLocation>
</comment>
<dbReference type="OrthoDB" id="37244at2759"/>
<dbReference type="PANTHER" id="PTHR10160:SF19">
    <property type="entry name" value="PROTON-TRANSLOCATING NAD(P)(+) TRANSHYDROGENASE"/>
    <property type="match status" value="1"/>
</dbReference>
<keyword evidence="10" id="KW-0999">Mitochondrion inner membrane</keyword>
<feature type="transmembrane region" description="Helical" evidence="25">
    <location>
        <begin position="731"/>
        <end position="753"/>
    </location>
</feature>
<dbReference type="InterPro" id="IPR034300">
    <property type="entry name" value="PNTB-like"/>
</dbReference>
<feature type="transmembrane region" description="Helical" evidence="25">
    <location>
        <begin position="583"/>
        <end position="601"/>
    </location>
</feature>
<evidence type="ECO:0000259" key="27">
    <source>
        <dbReference type="SMART" id="SM01003"/>
    </source>
</evidence>
<evidence type="ECO:0000256" key="6">
    <source>
        <dbReference type="ARBA" id="ARBA00022475"/>
    </source>
</evidence>
<comment type="catalytic activity">
    <reaction evidence="19">
        <text>NAD(+) + NADPH + H(+)(in) = NADH + NADP(+) + H(+)(out)</text>
        <dbReference type="Rhea" id="RHEA:47992"/>
        <dbReference type="ChEBI" id="CHEBI:15378"/>
        <dbReference type="ChEBI" id="CHEBI:57540"/>
        <dbReference type="ChEBI" id="CHEBI:57783"/>
        <dbReference type="ChEBI" id="CHEBI:57945"/>
        <dbReference type="ChEBI" id="CHEBI:58349"/>
        <dbReference type="EC" id="7.1.1.1"/>
    </reaction>
</comment>
<feature type="transmembrane region" description="Helical" evidence="25">
    <location>
        <begin position="803"/>
        <end position="821"/>
    </location>
</feature>
<dbReference type="NCBIfam" id="NF006942">
    <property type="entry name" value="PRK09424.1"/>
    <property type="match status" value="1"/>
</dbReference>
<comment type="caution">
    <text evidence="28">The sequence shown here is derived from an EMBL/GenBank/DDBJ whole genome shotgun (WGS) entry which is preliminary data.</text>
</comment>
<evidence type="ECO:0000313" key="28">
    <source>
        <dbReference type="EMBL" id="PSC76461.1"/>
    </source>
</evidence>
<dbReference type="InterPro" id="IPR029035">
    <property type="entry name" value="DHS-like_NAD/FAD-binding_dom"/>
</dbReference>
<keyword evidence="8 25" id="KW-0812">Transmembrane</keyword>
<dbReference type="GO" id="GO:0005886">
    <property type="term" value="C:plasma membrane"/>
    <property type="evidence" value="ECO:0007669"/>
    <property type="project" value="UniProtKB-SubCell"/>
</dbReference>
<keyword evidence="14 25" id="KW-1133">Transmembrane helix</keyword>
<dbReference type="SUPFAM" id="SSF51735">
    <property type="entry name" value="NAD(P)-binding Rossmann-fold domains"/>
    <property type="match status" value="1"/>
</dbReference>
<evidence type="ECO:0000256" key="15">
    <source>
        <dbReference type="ARBA" id="ARBA00022990"/>
    </source>
</evidence>
<reference evidence="28 29" key="1">
    <citation type="journal article" date="2018" name="Plant J.">
        <title>Genome sequences of Chlorella sorokiniana UTEX 1602 and Micractinium conductrix SAG 241.80: implications to maltose excretion by a green alga.</title>
        <authorList>
            <person name="Arriola M.B."/>
            <person name="Velmurugan N."/>
            <person name="Zhang Y."/>
            <person name="Plunkett M.H."/>
            <person name="Hondzo H."/>
            <person name="Barney B.M."/>
        </authorList>
    </citation>
    <scope>NUCLEOTIDE SEQUENCE [LARGE SCALE GENOMIC DNA]</scope>
    <source>
        <strain evidence="28 29">SAG 241.80</strain>
    </source>
</reference>